<evidence type="ECO:0000313" key="12">
    <source>
        <dbReference type="EMBL" id="SDS87956.1"/>
    </source>
</evidence>
<dbReference type="InterPro" id="IPR003660">
    <property type="entry name" value="HAMP_dom"/>
</dbReference>
<reference evidence="13" key="1">
    <citation type="submission" date="2016-10" db="EMBL/GenBank/DDBJ databases">
        <authorList>
            <person name="Varghese N."/>
            <person name="Submissions S."/>
        </authorList>
    </citation>
    <scope>NUCLEOTIDE SEQUENCE [LARGE SCALE GENOMIC DNA]</scope>
    <source>
        <strain evidence="13">2SM5</strain>
    </source>
</reference>
<dbReference type="Gene3D" id="1.10.287.950">
    <property type="entry name" value="Methyl-accepting chemotaxis protein"/>
    <property type="match status" value="1"/>
</dbReference>
<feature type="transmembrane region" description="Helical" evidence="9">
    <location>
        <begin position="188"/>
        <end position="210"/>
    </location>
</feature>
<dbReference type="GO" id="GO:0007165">
    <property type="term" value="P:signal transduction"/>
    <property type="evidence" value="ECO:0007669"/>
    <property type="project" value="UniProtKB-KW"/>
</dbReference>
<evidence type="ECO:0000259" key="11">
    <source>
        <dbReference type="PROSITE" id="PS50885"/>
    </source>
</evidence>
<evidence type="ECO:0000256" key="4">
    <source>
        <dbReference type="ARBA" id="ARBA00022989"/>
    </source>
</evidence>
<keyword evidence="4 9" id="KW-1133">Transmembrane helix</keyword>
<feature type="domain" description="Methyl-accepting transducer" evidence="10">
    <location>
        <begin position="269"/>
        <end position="505"/>
    </location>
</feature>
<gene>
    <name evidence="12" type="ORF">SAMN05216198_3034</name>
</gene>
<dbReference type="Pfam" id="PF00672">
    <property type="entry name" value="HAMP"/>
    <property type="match status" value="1"/>
</dbReference>
<comment type="subcellular location">
    <subcellularLocation>
        <location evidence="1">Membrane</location>
        <topology evidence="1">Multi-pass membrane protein</topology>
    </subcellularLocation>
</comment>
<evidence type="ECO:0000256" key="6">
    <source>
        <dbReference type="ARBA" id="ARBA00023224"/>
    </source>
</evidence>
<dbReference type="Pfam" id="PF00015">
    <property type="entry name" value="MCPsignal"/>
    <property type="match status" value="1"/>
</dbReference>
<comment type="similarity">
    <text evidence="7">Belongs to the methyl-accepting chemotaxis (MCP) protein family.</text>
</comment>
<dbReference type="PROSITE" id="PS50885">
    <property type="entry name" value="HAMP"/>
    <property type="match status" value="1"/>
</dbReference>
<keyword evidence="3 9" id="KW-0812">Transmembrane</keyword>
<name>A0A1H1VUQ2_9GAMM</name>
<dbReference type="SMART" id="SM00304">
    <property type="entry name" value="HAMP"/>
    <property type="match status" value="1"/>
</dbReference>
<evidence type="ECO:0000259" key="10">
    <source>
        <dbReference type="PROSITE" id="PS50111"/>
    </source>
</evidence>
<dbReference type="Proteomes" id="UP000243426">
    <property type="component" value="Chromosome I"/>
</dbReference>
<dbReference type="SMART" id="SM00283">
    <property type="entry name" value="MA"/>
    <property type="match status" value="1"/>
</dbReference>
<evidence type="ECO:0000256" key="2">
    <source>
        <dbReference type="ARBA" id="ARBA00022500"/>
    </source>
</evidence>
<dbReference type="SUPFAM" id="SSF58104">
    <property type="entry name" value="Methyl-accepting chemotaxis protein (MCP) signaling domain"/>
    <property type="match status" value="1"/>
</dbReference>
<dbReference type="AlphaFoldDB" id="A0A1H1VUQ2"/>
<keyword evidence="6 8" id="KW-0807">Transducer</keyword>
<accession>A0A1H1VUQ2</accession>
<feature type="transmembrane region" description="Helical" evidence="9">
    <location>
        <begin position="12"/>
        <end position="35"/>
    </location>
</feature>
<evidence type="ECO:0000256" key="3">
    <source>
        <dbReference type="ARBA" id="ARBA00022692"/>
    </source>
</evidence>
<keyword evidence="13" id="KW-1185">Reference proteome</keyword>
<evidence type="ECO:0000256" key="8">
    <source>
        <dbReference type="PROSITE-ProRule" id="PRU00284"/>
    </source>
</evidence>
<dbReference type="FunFam" id="1.10.287.950:FF:000001">
    <property type="entry name" value="Methyl-accepting chemotaxis sensory transducer"/>
    <property type="match status" value="1"/>
</dbReference>
<dbReference type="CDD" id="cd06225">
    <property type="entry name" value="HAMP"/>
    <property type="match status" value="1"/>
</dbReference>
<evidence type="ECO:0000256" key="7">
    <source>
        <dbReference type="ARBA" id="ARBA00029447"/>
    </source>
</evidence>
<evidence type="ECO:0000256" key="5">
    <source>
        <dbReference type="ARBA" id="ARBA00023136"/>
    </source>
</evidence>
<sequence length="542" mass="59319">MTLLKSSLRAQNLTLLIGSLVLMLAVALVGVLTLAQDLRSYRLLMEGPQTTANLTNETNLTFKTQVQEWKNVLLRGSKQSDLDRYWQQFQDSEQHVQSLLSQIIEQELPQVFHERVVSLQKEHRGLGENYRDGLQRFMAAGRDPVAGDNLVRGIDRATSEQLEQLVVEINQHVASEVQHIRTATLRTVWLSVLVMVGAALLIGGLASWLISRQLVNPITHLIRQIEKLSQGRFDEQIISKRQDELGVLARAANQLRSFLAETAAGLKHTTDELDRASGGLNTVATRMTHGSREQFSRTDQVATAMQEMSATAAEVARYAADASGAADAADTSARDGRQVMAETIDSMQTLLQEIQHTADVIQQLEGDSRRIGKVLEVIQSIADQTNLLALNAAIEAARAGEAGRGFAVVADEVRTLAQRTSESTAEIQSIINSVQNGAEEAGKAIVAGKNRSDTSMQQVTLAGDSLQQIAMAVESIRDMNRQIATAAEEQTSVSEDISRNITEITEIAATNQQDVDHTAQASATLHELSTELNRLAARLKHE</sequence>
<protein>
    <submittedName>
        <fullName evidence="12">Methyl-accepting chemotaxis protein</fullName>
    </submittedName>
</protein>
<evidence type="ECO:0000256" key="1">
    <source>
        <dbReference type="ARBA" id="ARBA00004141"/>
    </source>
</evidence>
<keyword evidence="2" id="KW-0145">Chemotaxis</keyword>
<dbReference type="STRING" id="797277.SAMN05216198_3034"/>
<proteinExistence type="inferred from homology"/>
<dbReference type="PROSITE" id="PS50111">
    <property type="entry name" value="CHEMOTAXIS_TRANSDUC_2"/>
    <property type="match status" value="1"/>
</dbReference>
<keyword evidence="5 9" id="KW-0472">Membrane</keyword>
<dbReference type="GO" id="GO:0016020">
    <property type="term" value="C:membrane"/>
    <property type="evidence" value="ECO:0007669"/>
    <property type="project" value="UniProtKB-SubCell"/>
</dbReference>
<dbReference type="EMBL" id="LT629748">
    <property type="protein sequence ID" value="SDS87956.1"/>
    <property type="molecule type" value="Genomic_DNA"/>
</dbReference>
<dbReference type="GO" id="GO:0006935">
    <property type="term" value="P:chemotaxis"/>
    <property type="evidence" value="ECO:0007669"/>
    <property type="project" value="UniProtKB-KW"/>
</dbReference>
<evidence type="ECO:0000256" key="9">
    <source>
        <dbReference type="SAM" id="Phobius"/>
    </source>
</evidence>
<dbReference type="CDD" id="cd11386">
    <property type="entry name" value="MCP_signal"/>
    <property type="match status" value="1"/>
</dbReference>
<dbReference type="PANTHER" id="PTHR32089:SF120">
    <property type="entry name" value="METHYL-ACCEPTING CHEMOTAXIS PROTEIN TLPQ"/>
    <property type="match status" value="1"/>
</dbReference>
<organism evidence="12 13">
    <name type="scientific">Halopseudomonas litoralis</name>
    <dbReference type="NCBI Taxonomy" id="797277"/>
    <lineage>
        <taxon>Bacteria</taxon>
        <taxon>Pseudomonadati</taxon>
        <taxon>Pseudomonadota</taxon>
        <taxon>Gammaproteobacteria</taxon>
        <taxon>Pseudomonadales</taxon>
        <taxon>Pseudomonadaceae</taxon>
        <taxon>Halopseudomonas</taxon>
    </lineage>
</organism>
<dbReference type="Gene3D" id="6.10.340.10">
    <property type="match status" value="1"/>
</dbReference>
<dbReference type="InterPro" id="IPR004089">
    <property type="entry name" value="MCPsignal_dom"/>
</dbReference>
<evidence type="ECO:0000313" key="13">
    <source>
        <dbReference type="Proteomes" id="UP000243426"/>
    </source>
</evidence>
<feature type="domain" description="HAMP" evidence="11">
    <location>
        <begin position="212"/>
        <end position="264"/>
    </location>
</feature>
<dbReference type="PANTHER" id="PTHR32089">
    <property type="entry name" value="METHYL-ACCEPTING CHEMOTAXIS PROTEIN MCPB"/>
    <property type="match status" value="1"/>
</dbReference>